<dbReference type="GO" id="GO:0030313">
    <property type="term" value="C:cell envelope"/>
    <property type="evidence" value="ECO:0007669"/>
    <property type="project" value="TreeGrafter"/>
</dbReference>
<evidence type="ECO:0000256" key="3">
    <source>
        <dbReference type="SAM" id="SignalP"/>
    </source>
</evidence>
<dbReference type="CDD" id="cd06850">
    <property type="entry name" value="biotinyl_domain"/>
    <property type="match status" value="1"/>
</dbReference>
<name>A0A7C2A7Q4_9GAMM</name>
<evidence type="ECO:0000313" key="6">
    <source>
        <dbReference type="EMBL" id="HEC74532.1"/>
    </source>
</evidence>
<dbReference type="PANTHER" id="PTHR30097">
    <property type="entry name" value="CATION EFFLUX SYSTEM PROTEIN CUSB"/>
    <property type="match status" value="1"/>
</dbReference>
<dbReference type="GO" id="GO:0060003">
    <property type="term" value="P:copper ion export"/>
    <property type="evidence" value="ECO:0007669"/>
    <property type="project" value="TreeGrafter"/>
</dbReference>
<evidence type="ECO:0000259" key="4">
    <source>
        <dbReference type="Pfam" id="PF25973"/>
    </source>
</evidence>
<feature type="region of interest" description="Disordered" evidence="2">
    <location>
        <begin position="40"/>
        <end position="109"/>
    </location>
</feature>
<evidence type="ECO:0000259" key="5">
    <source>
        <dbReference type="Pfam" id="PF25975"/>
    </source>
</evidence>
<sequence length="373" mass="40907">MNQDKTMFNKSHFVFLPMSSLLSIAALILLIMSPAIAEDGHAHEAPQSDQQAQAQLAESNQQHDHEITHDKDNHDESMPKEDEHDHSAESKPEEEGHAHDAEDEGSEHVEMDDGMAQKHGVVTAEVTAGQISVTSKLYGRVVLSPDEISQVRARFPGQITRVYVNFGDSVKKGQLLASVESNNSLQSYNVTAPISGVITAKDANTGEVAADQSLFTITNTQSLWAELKVFPGQAMNIKPGQKVRLLHNNTFYESTIKQLLPSKDDAPYRIARVALDNQQQVWFPGLLVEAEAITEQTEVKLRIPNSAIQQFEGASVAFVKVGNQYQVRPLQLGLNDGQFSEVISGLRQGDDIVAENSYLIKADLEKAGAAHAH</sequence>
<reference evidence="6" key="1">
    <citation type="journal article" date="2020" name="mSystems">
        <title>Genome- and Community-Level Interaction Insights into Carbon Utilization and Element Cycling Functions of Hydrothermarchaeota in Hydrothermal Sediment.</title>
        <authorList>
            <person name="Zhou Z."/>
            <person name="Liu Y."/>
            <person name="Xu W."/>
            <person name="Pan J."/>
            <person name="Luo Z.H."/>
            <person name="Li M."/>
        </authorList>
    </citation>
    <scope>NUCLEOTIDE SEQUENCE [LARGE SCALE GENOMIC DNA]</scope>
    <source>
        <strain evidence="6">HyVt-380</strain>
    </source>
</reference>
<dbReference type="InterPro" id="IPR058649">
    <property type="entry name" value="CzcB_C"/>
</dbReference>
<feature type="domain" description="CzcB-like C-terminal circularly permuted SH3-like" evidence="5">
    <location>
        <begin position="302"/>
        <end position="361"/>
    </location>
</feature>
<accession>A0A7C2A7Q4</accession>
<feature type="signal peptide" evidence="3">
    <location>
        <begin position="1"/>
        <end position="37"/>
    </location>
</feature>
<feature type="compositionally biased region" description="Polar residues" evidence="2">
    <location>
        <begin position="47"/>
        <end position="60"/>
    </location>
</feature>
<protein>
    <submittedName>
        <fullName evidence="6">HlyD family efflux transporter periplasmic adaptor subunit</fullName>
    </submittedName>
</protein>
<gene>
    <name evidence="6" type="ORF">ENI26_09210</name>
</gene>
<feature type="domain" description="CzcB-like barrel-sandwich hybrid" evidence="4">
    <location>
        <begin position="148"/>
        <end position="219"/>
    </location>
</feature>
<dbReference type="Gene3D" id="2.40.420.20">
    <property type="match status" value="1"/>
</dbReference>
<organism evidence="6">
    <name type="scientific">Methylophaga aminisulfidivorans</name>
    <dbReference type="NCBI Taxonomy" id="230105"/>
    <lineage>
        <taxon>Bacteria</taxon>
        <taxon>Pseudomonadati</taxon>
        <taxon>Pseudomonadota</taxon>
        <taxon>Gammaproteobacteria</taxon>
        <taxon>Thiotrichales</taxon>
        <taxon>Piscirickettsiaceae</taxon>
        <taxon>Methylophaga</taxon>
    </lineage>
</organism>
<proteinExistence type="predicted"/>
<keyword evidence="3" id="KW-0732">Signal</keyword>
<evidence type="ECO:0000256" key="2">
    <source>
        <dbReference type="SAM" id="MobiDB-lite"/>
    </source>
</evidence>
<dbReference type="InterPro" id="IPR011053">
    <property type="entry name" value="Single_hybrid_motif"/>
</dbReference>
<evidence type="ECO:0000256" key="1">
    <source>
        <dbReference type="ARBA" id="ARBA00022448"/>
    </source>
</evidence>
<dbReference type="PANTHER" id="PTHR30097:SF4">
    <property type="entry name" value="SLR6042 PROTEIN"/>
    <property type="match status" value="1"/>
</dbReference>
<dbReference type="GO" id="GO:0015679">
    <property type="term" value="P:plasma membrane copper ion transport"/>
    <property type="evidence" value="ECO:0007669"/>
    <property type="project" value="TreeGrafter"/>
</dbReference>
<dbReference type="AlphaFoldDB" id="A0A7C2A7Q4"/>
<dbReference type="InterPro" id="IPR051909">
    <property type="entry name" value="MFP_Cation_Efflux"/>
</dbReference>
<dbReference type="EMBL" id="DRHY01000196">
    <property type="protein sequence ID" value="HEC74532.1"/>
    <property type="molecule type" value="Genomic_DNA"/>
</dbReference>
<feature type="chain" id="PRO_5028293801" evidence="3">
    <location>
        <begin position="38"/>
        <end position="373"/>
    </location>
</feature>
<dbReference type="Pfam" id="PF25973">
    <property type="entry name" value="BSH_CzcB"/>
    <property type="match status" value="1"/>
</dbReference>
<dbReference type="Proteomes" id="UP000886384">
    <property type="component" value="Unassembled WGS sequence"/>
</dbReference>
<dbReference type="Gene3D" id="2.40.50.100">
    <property type="match status" value="1"/>
</dbReference>
<dbReference type="SUPFAM" id="SSF51230">
    <property type="entry name" value="Single hybrid motif"/>
    <property type="match status" value="1"/>
</dbReference>
<keyword evidence="1" id="KW-0813">Transport</keyword>
<dbReference type="InterPro" id="IPR058647">
    <property type="entry name" value="BSH_CzcB-like"/>
</dbReference>
<comment type="caution">
    <text evidence="6">The sequence shown here is derived from an EMBL/GenBank/DDBJ whole genome shotgun (WGS) entry which is preliminary data.</text>
</comment>
<dbReference type="Pfam" id="PF25975">
    <property type="entry name" value="CzcB_C"/>
    <property type="match status" value="1"/>
</dbReference>
<feature type="compositionally biased region" description="Basic and acidic residues" evidence="2">
    <location>
        <begin position="61"/>
        <end position="109"/>
    </location>
</feature>